<dbReference type="KEGG" id="dmi:Desmer_3890"/>
<organism evidence="6 7">
    <name type="scientific">Desulfosporosinus meridiei (strain ATCC BAA-275 / DSM 13257 / KCTC 12902 / NCIMB 13706 / S10)</name>
    <dbReference type="NCBI Taxonomy" id="768704"/>
    <lineage>
        <taxon>Bacteria</taxon>
        <taxon>Bacillati</taxon>
        <taxon>Bacillota</taxon>
        <taxon>Clostridia</taxon>
        <taxon>Eubacteriales</taxon>
        <taxon>Desulfitobacteriaceae</taxon>
        <taxon>Desulfosporosinus</taxon>
    </lineage>
</organism>
<dbReference type="OrthoDB" id="9804559at2"/>
<evidence type="ECO:0000259" key="3">
    <source>
        <dbReference type="Pfam" id="PF00460"/>
    </source>
</evidence>
<dbReference type="InterPro" id="IPR053967">
    <property type="entry name" value="LlgE_F_G-like_D1"/>
</dbReference>
<keyword evidence="2" id="KW-0975">Bacterial flagellum</keyword>
<dbReference type="PANTHER" id="PTHR30435">
    <property type="entry name" value="FLAGELLAR PROTEIN"/>
    <property type="match status" value="1"/>
</dbReference>
<proteinExistence type="inferred from homology"/>
<dbReference type="InterPro" id="IPR001444">
    <property type="entry name" value="Flag_bb_rod_N"/>
</dbReference>
<dbReference type="GO" id="GO:0071978">
    <property type="term" value="P:bacterial-type flagellum-dependent swarming motility"/>
    <property type="evidence" value="ECO:0007669"/>
    <property type="project" value="TreeGrafter"/>
</dbReference>
<dbReference type="Pfam" id="PF06429">
    <property type="entry name" value="Flg_bbr_C"/>
    <property type="match status" value="1"/>
</dbReference>
<dbReference type="InterPro" id="IPR019776">
    <property type="entry name" value="Flagellar_basal_body_rod_CS"/>
</dbReference>
<feature type="domain" description="Flagellar hook protein FlgE/F/G-like D1" evidence="5">
    <location>
        <begin position="97"/>
        <end position="158"/>
    </location>
</feature>
<dbReference type="SUPFAM" id="SSF117143">
    <property type="entry name" value="Flagellar hook protein flgE"/>
    <property type="match status" value="1"/>
</dbReference>
<gene>
    <name evidence="6" type="ordered locus">Desmer_3890</name>
</gene>
<evidence type="ECO:0000256" key="2">
    <source>
        <dbReference type="RuleBase" id="RU362116"/>
    </source>
</evidence>
<dbReference type="HOGENOM" id="CLU_013687_0_2_9"/>
<dbReference type="PANTHER" id="PTHR30435:SF19">
    <property type="entry name" value="FLAGELLAR BASAL-BODY ROD PROTEIN FLGG"/>
    <property type="match status" value="1"/>
</dbReference>
<dbReference type="eggNOG" id="COG4786">
    <property type="taxonomic scope" value="Bacteria"/>
</dbReference>
<dbReference type="InterPro" id="IPR010930">
    <property type="entry name" value="Flg_bb/hook_C_dom"/>
</dbReference>
<dbReference type="Proteomes" id="UP000005262">
    <property type="component" value="Chromosome"/>
</dbReference>
<dbReference type="RefSeq" id="WP_014904635.1">
    <property type="nucleotide sequence ID" value="NC_018515.1"/>
</dbReference>
<evidence type="ECO:0000259" key="5">
    <source>
        <dbReference type="Pfam" id="PF22692"/>
    </source>
</evidence>
<dbReference type="Pfam" id="PF22692">
    <property type="entry name" value="LlgE_F_G_D1"/>
    <property type="match status" value="1"/>
</dbReference>
<keyword evidence="6" id="KW-0969">Cilium</keyword>
<comment type="subcellular location">
    <subcellularLocation>
        <location evidence="2">Bacterial flagellum basal body</location>
    </subcellularLocation>
</comment>
<evidence type="ECO:0000313" key="6">
    <source>
        <dbReference type="EMBL" id="AFQ45726.1"/>
    </source>
</evidence>
<dbReference type="EMBL" id="CP003629">
    <property type="protein sequence ID" value="AFQ45726.1"/>
    <property type="molecule type" value="Genomic_DNA"/>
</dbReference>
<name>J7J444_DESMD</name>
<keyword evidence="7" id="KW-1185">Reference proteome</keyword>
<sequence length="265" mass="27856">MRLVGTAMSGLLAQQTAIDTIGNNLANANTQGYKASQMAFVEALSTEVRSGNAVPEQQNGNAVAAFDVGAGVLYGSSSINLQQGNLSNTDRVWDLGIDGSGFFQVQNPNGETSYTRVGAFQLDADRQLADMQGNVVQPAIMIPEGASELVVAENGEITGVIDGEAMTFGQITLVGFQNPGGLLRADNNLFIPSENSGEPLTGQPGSPLVGNQVLGVVRSHSLEQSNVDIAASMTDLIQAQRAYQANARLVQDGDKMWGIANSLRR</sequence>
<evidence type="ECO:0000259" key="4">
    <source>
        <dbReference type="Pfam" id="PF06429"/>
    </source>
</evidence>
<dbReference type="AlphaFoldDB" id="J7J444"/>
<dbReference type="InterPro" id="IPR020013">
    <property type="entry name" value="Flagellar_FlgE/F/G"/>
</dbReference>
<evidence type="ECO:0000256" key="1">
    <source>
        <dbReference type="ARBA" id="ARBA00009677"/>
    </source>
</evidence>
<reference evidence="6 7" key="1">
    <citation type="journal article" date="2012" name="J. Bacteriol.">
        <title>Complete genome sequences of Desulfosporosinus orientis DSM765T, Desulfosporosinus youngiae DSM17734T, Desulfosporosinus meridiei DSM13257T, and Desulfosporosinus acidiphilus DSM22704T.</title>
        <authorList>
            <person name="Pester M."/>
            <person name="Brambilla E."/>
            <person name="Alazard D."/>
            <person name="Rattei T."/>
            <person name="Weinmaier T."/>
            <person name="Han J."/>
            <person name="Lucas S."/>
            <person name="Lapidus A."/>
            <person name="Cheng J.F."/>
            <person name="Goodwin L."/>
            <person name="Pitluck S."/>
            <person name="Peters L."/>
            <person name="Ovchinnikova G."/>
            <person name="Teshima H."/>
            <person name="Detter J.C."/>
            <person name="Han C.S."/>
            <person name="Tapia R."/>
            <person name="Land M.L."/>
            <person name="Hauser L."/>
            <person name="Kyrpides N.C."/>
            <person name="Ivanova N.N."/>
            <person name="Pagani I."/>
            <person name="Huntmann M."/>
            <person name="Wei C.L."/>
            <person name="Davenport K.W."/>
            <person name="Daligault H."/>
            <person name="Chain P.S."/>
            <person name="Chen A."/>
            <person name="Mavromatis K."/>
            <person name="Markowitz V."/>
            <person name="Szeto E."/>
            <person name="Mikhailova N."/>
            <person name="Pati A."/>
            <person name="Wagner M."/>
            <person name="Woyke T."/>
            <person name="Ollivier B."/>
            <person name="Klenk H.P."/>
            <person name="Spring S."/>
            <person name="Loy A."/>
        </authorList>
    </citation>
    <scope>NUCLEOTIDE SEQUENCE [LARGE SCALE GENOMIC DNA]</scope>
    <source>
        <strain evidence="7">ATCC BAA-275 / DSM 13257 / NCIMB 13706 / S10</strain>
    </source>
</reference>
<protein>
    <submittedName>
        <fullName evidence="6">Flagellar hook-basal body protein</fullName>
    </submittedName>
</protein>
<keyword evidence="6" id="KW-0282">Flagellum</keyword>
<dbReference type="STRING" id="768704.Desmer_3890"/>
<accession>J7J444</accession>
<reference evidence="7" key="2">
    <citation type="submission" date="2012-08" db="EMBL/GenBank/DDBJ databases">
        <title>Finished genome of Desulfosporosinus meridiei DSM 13257.</title>
        <authorList>
            <person name="Huntemann M."/>
            <person name="Wei C.-L."/>
            <person name="Han J."/>
            <person name="Detter J.C."/>
            <person name="Han C."/>
            <person name="Davenport K."/>
            <person name="Daligault H."/>
            <person name="Erkkila T."/>
            <person name="Gu W."/>
            <person name="Munk A.C.C."/>
            <person name="Teshima H."/>
            <person name="Xu Y."/>
            <person name="Chain P."/>
            <person name="Tapia R."/>
            <person name="Chen A."/>
            <person name="Krypides N."/>
            <person name="Mavromatis K."/>
            <person name="Markowitz V."/>
            <person name="Szeto E."/>
            <person name="Ivanova N."/>
            <person name="Mikhailova N."/>
            <person name="Ovchinnikova G."/>
            <person name="Pagani I."/>
            <person name="Pati A."/>
            <person name="Goodwin L."/>
            <person name="Peters L."/>
            <person name="Pitluck S."/>
            <person name="Woyke T."/>
            <person name="Pester M."/>
            <person name="Spring S."/>
            <person name="Ollivier B."/>
            <person name="Rattei T."/>
            <person name="Klenk H.-P."/>
            <person name="Wagner M."/>
            <person name="Loy A."/>
        </authorList>
    </citation>
    <scope>NUCLEOTIDE SEQUENCE [LARGE SCALE GENOMIC DNA]</scope>
    <source>
        <strain evidence="7">ATCC BAA-275 / DSM 13257 / NCIMB 13706 / S10</strain>
    </source>
</reference>
<feature type="domain" description="Flagellar basal-body/hook protein C-terminal" evidence="4">
    <location>
        <begin position="219"/>
        <end position="263"/>
    </location>
</feature>
<evidence type="ECO:0000313" key="7">
    <source>
        <dbReference type="Proteomes" id="UP000005262"/>
    </source>
</evidence>
<dbReference type="Pfam" id="PF00460">
    <property type="entry name" value="Flg_bb_rod"/>
    <property type="match status" value="1"/>
</dbReference>
<feature type="domain" description="Flagellar basal body rod protein N-terminal" evidence="3">
    <location>
        <begin position="6"/>
        <end position="34"/>
    </location>
</feature>
<dbReference type="PROSITE" id="PS00588">
    <property type="entry name" value="FLAGELLA_BB_ROD"/>
    <property type="match status" value="1"/>
</dbReference>
<keyword evidence="6" id="KW-0966">Cell projection</keyword>
<dbReference type="GO" id="GO:0009425">
    <property type="term" value="C:bacterial-type flagellum basal body"/>
    <property type="evidence" value="ECO:0007669"/>
    <property type="project" value="UniProtKB-SubCell"/>
</dbReference>
<dbReference type="InterPro" id="IPR037925">
    <property type="entry name" value="FlgE/F/G-like"/>
</dbReference>
<comment type="similarity">
    <text evidence="1 2">Belongs to the flagella basal body rod proteins family.</text>
</comment>
<dbReference type="NCBIfam" id="TIGR03506">
    <property type="entry name" value="FlgEFG_subfam"/>
    <property type="match status" value="2"/>
</dbReference>